<sequence length="350" mass="40055">MKRKTHLIFLIVSCILFAKSSAEENNELETVKTLAQSLAKIVSKYRNEFETDGNLDELKDVISTIDTSMLEYQGLARNQLDSLRTSYSAAHLTYQATVDPVFQWCVSINSTLNLFITQIGNEGLSQSDRNSIWKILVQGVLISGIDTADNSLKQLNHLQNKTKALNRILVQMLKSIDDDFRPNGYYEKRRQEIMDRYTTPKPGHTAAQALDVILRFFKAIVAFLKAPHRGVEPFVEEFNRNGLNDVMDQRHNPTYQEEVAAIKLFFTVLGNQIKKAESISDKVSNEFEVDKSNLEHLSGINKENIFKWLESNPELRAQLIPSFQELGRVCEGYQIIRSNFYDAGARRRRL</sequence>
<feature type="chain" id="PRO_5006454971" evidence="1">
    <location>
        <begin position="23"/>
        <end position="350"/>
    </location>
</feature>
<dbReference type="eggNOG" id="ENOG502SJKI">
    <property type="taxonomic scope" value="Eukaryota"/>
</dbReference>
<keyword evidence="1" id="KW-0732">Signal</keyword>
<dbReference type="AlphaFoldDB" id="B3MVA2"/>
<dbReference type="EMBL" id="CH902624">
    <property type="protein sequence ID" value="EDV33167.2"/>
    <property type="molecule type" value="Genomic_DNA"/>
</dbReference>
<protein>
    <submittedName>
        <fullName evidence="2">Uncharacterized protein</fullName>
    </submittedName>
</protein>
<proteinExistence type="predicted"/>
<reference evidence="2 3" key="1">
    <citation type="journal article" date="2007" name="Nature">
        <title>Evolution of genes and genomes on the Drosophila phylogeny.</title>
        <authorList>
            <consortium name="Drosophila 12 Genomes Consortium"/>
            <person name="Clark A.G."/>
            <person name="Eisen M.B."/>
            <person name="Smith D.R."/>
            <person name="Bergman C.M."/>
            <person name="Oliver B."/>
            <person name="Markow T.A."/>
            <person name="Kaufman T.C."/>
            <person name="Kellis M."/>
            <person name="Gelbart W."/>
            <person name="Iyer V.N."/>
            <person name="Pollard D.A."/>
            <person name="Sackton T.B."/>
            <person name="Larracuente A.M."/>
            <person name="Singh N.D."/>
            <person name="Abad J.P."/>
            <person name="Abt D.N."/>
            <person name="Adryan B."/>
            <person name="Aguade M."/>
            <person name="Akashi H."/>
            <person name="Anderson W.W."/>
            <person name="Aquadro C.F."/>
            <person name="Ardell D.H."/>
            <person name="Arguello R."/>
            <person name="Artieri C.G."/>
            <person name="Barbash D.A."/>
            <person name="Barker D."/>
            <person name="Barsanti P."/>
            <person name="Batterham P."/>
            <person name="Batzoglou S."/>
            <person name="Begun D."/>
            <person name="Bhutkar A."/>
            <person name="Blanco E."/>
            <person name="Bosak S.A."/>
            <person name="Bradley R.K."/>
            <person name="Brand A.D."/>
            <person name="Brent M.R."/>
            <person name="Brooks A.N."/>
            <person name="Brown R.H."/>
            <person name="Butlin R.K."/>
            <person name="Caggese C."/>
            <person name="Calvi B.R."/>
            <person name="Bernardo de Carvalho A."/>
            <person name="Caspi A."/>
            <person name="Castrezana S."/>
            <person name="Celniker S.E."/>
            <person name="Chang J.L."/>
            <person name="Chapple C."/>
            <person name="Chatterji S."/>
            <person name="Chinwalla A."/>
            <person name="Civetta A."/>
            <person name="Clifton S.W."/>
            <person name="Comeron J.M."/>
            <person name="Costello J.C."/>
            <person name="Coyne J.A."/>
            <person name="Daub J."/>
            <person name="David R.G."/>
            <person name="Delcher A.L."/>
            <person name="Delehaunty K."/>
            <person name="Do C.B."/>
            <person name="Ebling H."/>
            <person name="Edwards K."/>
            <person name="Eickbush T."/>
            <person name="Evans J.D."/>
            <person name="Filipski A."/>
            <person name="Findeiss S."/>
            <person name="Freyhult E."/>
            <person name="Fulton L."/>
            <person name="Fulton R."/>
            <person name="Garcia A.C."/>
            <person name="Gardiner A."/>
            <person name="Garfield D.A."/>
            <person name="Garvin B.E."/>
            <person name="Gibson G."/>
            <person name="Gilbert D."/>
            <person name="Gnerre S."/>
            <person name="Godfrey J."/>
            <person name="Good R."/>
            <person name="Gotea V."/>
            <person name="Gravely B."/>
            <person name="Greenberg A.J."/>
            <person name="Griffiths-Jones S."/>
            <person name="Gross S."/>
            <person name="Guigo R."/>
            <person name="Gustafson E.A."/>
            <person name="Haerty W."/>
            <person name="Hahn M.W."/>
            <person name="Halligan D.L."/>
            <person name="Halpern A.L."/>
            <person name="Halter G.M."/>
            <person name="Han M.V."/>
            <person name="Heger A."/>
            <person name="Hillier L."/>
            <person name="Hinrichs A.S."/>
            <person name="Holmes I."/>
            <person name="Hoskins R.A."/>
            <person name="Hubisz M.J."/>
            <person name="Hultmark D."/>
            <person name="Huntley M.A."/>
            <person name="Jaffe D.B."/>
            <person name="Jagadeeshan S."/>
            <person name="Jeck W.R."/>
            <person name="Johnson J."/>
            <person name="Jones C.D."/>
            <person name="Jordan W.C."/>
            <person name="Karpen G.H."/>
            <person name="Kataoka E."/>
            <person name="Keightley P.D."/>
            <person name="Kheradpour P."/>
            <person name="Kirkness E.F."/>
            <person name="Koerich L.B."/>
            <person name="Kristiansen K."/>
            <person name="Kudrna D."/>
            <person name="Kulathinal R.J."/>
            <person name="Kumar S."/>
            <person name="Kwok R."/>
            <person name="Lander E."/>
            <person name="Langley C.H."/>
            <person name="Lapoint R."/>
            <person name="Lazzaro B.P."/>
            <person name="Lee S.J."/>
            <person name="Levesque L."/>
            <person name="Li R."/>
            <person name="Lin C.F."/>
            <person name="Lin M.F."/>
            <person name="Lindblad-Toh K."/>
            <person name="Llopart A."/>
            <person name="Long M."/>
            <person name="Low L."/>
            <person name="Lozovsky E."/>
            <person name="Lu J."/>
            <person name="Luo M."/>
            <person name="Machado C.A."/>
            <person name="Makalowski W."/>
            <person name="Marzo M."/>
            <person name="Matsuda M."/>
            <person name="Matzkin L."/>
            <person name="McAllister B."/>
            <person name="McBride C.S."/>
            <person name="McKernan B."/>
            <person name="McKernan K."/>
            <person name="Mendez-Lago M."/>
            <person name="Minx P."/>
            <person name="Mollenhauer M.U."/>
            <person name="Montooth K."/>
            <person name="Mount S.M."/>
            <person name="Mu X."/>
            <person name="Myers E."/>
            <person name="Negre B."/>
            <person name="Newfeld S."/>
            <person name="Nielsen R."/>
            <person name="Noor M.A."/>
            <person name="O'Grady P."/>
            <person name="Pachter L."/>
            <person name="Papaceit M."/>
            <person name="Parisi M.J."/>
            <person name="Parisi M."/>
            <person name="Parts L."/>
            <person name="Pedersen J.S."/>
            <person name="Pesole G."/>
            <person name="Phillippy A.M."/>
            <person name="Ponting C.P."/>
            <person name="Pop M."/>
            <person name="Porcelli D."/>
            <person name="Powell J.R."/>
            <person name="Prohaska S."/>
            <person name="Pruitt K."/>
            <person name="Puig M."/>
            <person name="Quesneville H."/>
            <person name="Ram K.R."/>
            <person name="Rand D."/>
            <person name="Rasmussen M.D."/>
            <person name="Reed L.K."/>
            <person name="Reenan R."/>
            <person name="Reily A."/>
            <person name="Remington K.A."/>
            <person name="Rieger T.T."/>
            <person name="Ritchie M.G."/>
            <person name="Robin C."/>
            <person name="Rogers Y.H."/>
            <person name="Rohde C."/>
            <person name="Rozas J."/>
            <person name="Rubenfield M.J."/>
            <person name="Ruiz A."/>
            <person name="Russo S."/>
            <person name="Salzberg S.L."/>
            <person name="Sanchez-Gracia A."/>
            <person name="Saranga D.J."/>
            <person name="Sato H."/>
            <person name="Schaeffer S.W."/>
            <person name="Schatz M.C."/>
            <person name="Schlenke T."/>
            <person name="Schwartz R."/>
            <person name="Segarra C."/>
            <person name="Singh R.S."/>
            <person name="Sirot L."/>
            <person name="Sirota M."/>
            <person name="Sisneros N.B."/>
            <person name="Smith C.D."/>
            <person name="Smith T.F."/>
            <person name="Spieth J."/>
            <person name="Stage D.E."/>
            <person name="Stark A."/>
            <person name="Stephan W."/>
            <person name="Strausberg R.L."/>
            <person name="Strempel S."/>
            <person name="Sturgill D."/>
            <person name="Sutton G."/>
            <person name="Sutton G.G."/>
            <person name="Tao W."/>
            <person name="Teichmann S."/>
            <person name="Tobari Y.N."/>
            <person name="Tomimura Y."/>
            <person name="Tsolas J.M."/>
            <person name="Valente V.L."/>
            <person name="Venter E."/>
            <person name="Venter J.C."/>
            <person name="Vicario S."/>
            <person name="Vieira F.G."/>
            <person name="Vilella A.J."/>
            <person name="Villasante A."/>
            <person name="Walenz B."/>
            <person name="Wang J."/>
            <person name="Wasserman M."/>
            <person name="Watts T."/>
            <person name="Wilson D."/>
            <person name="Wilson R.K."/>
            <person name="Wing R.A."/>
            <person name="Wolfner M.F."/>
            <person name="Wong A."/>
            <person name="Wong G.K."/>
            <person name="Wu C.I."/>
            <person name="Wu G."/>
            <person name="Yamamoto D."/>
            <person name="Yang H.P."/>
            <person name="Yang S.P."/>
            <person name="Yorke J.A."/>
            <person name="Yoshida K."/>
            <person name="Zdobnov E."/>
            <person name="Zhang P."/>
            <person name="Zhang Y."/>
            <person name="Zimin A.V."/>
            <person name="Baldwin J."/>
            <person name="Abdouelleil A."/>
            <person name="Abdulkadir J."/>
            <person name="Abebe A."/>
            <person name="Abera B."/>
            <person name="Abreu J."/>
            <person name="Acer S.C."/>
            <person name="Aftuck L."/>
            <person name="Alexander A."/>
            <person name="An P."/>
            <person name="Anderson E."/>
            <person name="Anderson S."/>
            <person name="Arachi H."/>
            <person name="Azer M."/>
            <person name="Bachantsang P."/>
            <person name="Barry A."/>
            <person name="Bayul T."/>
            <person name="Berlin A."/>
            <person name="Bessette D."/>
            <person name="Bloom T."/>
            <person name="Blye J."/>
            <person name="Boguslavskiy L."/>
            <person name="Bonnet C."/>
            <person name="Boukhgalter B."/>
            <person name="Bourzgui I."/>
            <person name="Brown A."/>
            <person name="Cahill P."/>
            <person name="Channer S."/>
            <person name="Cheshatsang Y."/>
            <person name="Chuda L."/>
            <person name="Citroen M."/>
            <person name="Collymore A."/>
            <person name="Cooke P."/>
            <person name="Costello M."/>
            <person name="D'Aco K."/>
            <person name="Daza R."/>
            <person name="De Haan G."/>
            <person name="DeGray S."/>
            <person name="DeMaso C."/>
            <person name="Dhargay N."/>
            <person name="Dooley K."/>
            <person name="Dooley E."/>
            <person name="Doricent M."/>
            <person name="Dorje P."/>
            <person name="Dorjee K."/>
            <person name="Dupes A."/>
            <person name="Elong R."/>
            <person name="Falk J."/>
            <person name="Farina A."/>
            <person name="Faro S."/>
            <person name="Ferguson D."/>
            <person name="Fisher S."/>
            <person name="Foley C.D."/>
            <person name="Franke A."/>
            <person name="Friedrich D."/>
            <person name="Gadbois L."/>
            <person name="Gearin G."/>
            <person name="Gearin C.R."/>
            <person name="Giannoukos G."/>
            <person name="Goode T."/>
            <person name="Graham J."/>
            <person name="Grandbois E."/>
            <person name="Grewal S."/>
            <person name="Gyaltsen K."/>
            <person name="Hafez N."/>
            <person name="Hagos B."/>
            <person name="Hall J."/>
            <person name="Henson C."/>
            <person name="Hollinger A."/>
            <person name="Honan T."/>
            <person name="Huard M.D."/>
            <person name="Hughes L."/>
            <person name="Hurhula B."/>
            <person name="Husby M.E."/>
            <person name="Kamat A."/>
            <person name="Kanga B."/>
            <person name="Kashin S."/>
            <person name="Khazanovich D."/>
            <person name="Kisner P."/>
            <person name="Lance K."/>
            <person name="Lara M."/>
            <person name="Lee W."/>
            <person name="Lennon N."/>
            <person name="Letendre F."/>
            <person name="LeVine R."/>
            <person name="Lipovsky A."/>
            <person name="Liu X."/>
            <person name="Liu J."/>
            <person name="Liu S."/>
            <person name="Lokyitsang T."/>
            <person name="Lokyitsang Y."/>
            <person name="Lubonja R."/>
            <person name="Lui A."/>
            <person name="MacDonald P."/>
            <person name="Magnisalis V."/>
            <person name="Maru K."/>
            <person name="Matthews C."/>
            <person name="McCusker W."/>
            <person name="McDonough S."/>
            <person name="Mehta T."/>
            <person name="Meldrim J."/>
            <person name="Meneus L."/>
            <person name="Mihai O."/>
            <person name="Mihalev A."/>
            <person name="Mihova T."/>
            <person name="Mittelman R."/>
            <person name="Mlenga V."/>
            <person name="Montmayeur A."/>
            <person name="Mulrain L."/>
            <person name="Navidi A."/>
            <person name="Naylor J."/>
            <person name="Negash T."/>
            <person name="Nguyen T."/>
            <person name="Nguyen N."/>
            <person name="Nicol R."/>
            <person name="Norbu C."/>
            <person name="Norbu N."/>
            <person name="Novod N."/>
            <person name="O'Neill B."/>
            <person name="Osman S."/>
            <person name="Markiewicz E."/>
            <person name="Oyono O.L."/>
            <person name="Patti C."/>
            <person name="Phunkhang P."/>
            <person name="Pierre F."/>
            <person name="Priest M."/>
            <person name="Raghuraman S."/>
            <person name="Rege F."/>
            <person name="Reyes R."/>
            <person name="Rise C."/>
            <person name="Rogov P."/>
            <person name="Ross K."/>
            <person name="Ryan E."/>
            <person name="Settipalli S."/>
            <person name="Shea T."/>
            <person name="Sherpa N."/>
            <person name="Shi L."/>
            <person name="Shih D."/>
            <person name="Sparrow T."/>
            <person name="Spaulding J."/>
            <person name="Stalker J."/>
            <person name="Stange-Thomann N."/>
            <person name="Stavropoulos S."/>
            <person name="Stone C."/>
            <person name="Strader C."/>
            <person name="Tesfaye S."/>
            <person name="Thomson T."/>
            <person name="Thoulutsang Y."/>
            <person name="Thoulutsang D."/>
            <person name="Topham K."/>
            <person name="Topping I."/>
            <person name="Tsamla T."/>
            <person name="Vassiliev H."/>
            <person name="Vo A."/>
            <person name="Wangchuk T."/>
            <person name="Wangdi T."/>
            <person name="Weiand M."/>
            <person name="Wilkinson J."/>
            <person name="Wilson A."/>
            <person name="Yadav S."/>
            <person name="Young G."/>
            <person name="Yu Q."/>
            <person name="Zembek L."/>
            <person name="Zhong D."/>
            <person name="Zimmer A."/>
            <person name="Zwirko Z."/>
            <person name="Jaffe D.B."/>
            <person name="Alvarez P."/>
            <person name="Brockman W."/>
            <person name="Butler J."/>
            <person name="Chin C."/>
            <person name="Gnerre S."/>
            <person name="Grabherr M."/>
            <person name="Kleber M."/>
            <person name="Mauceli E."/>
            <person name="MacCallum I."/>
        </authorList>
    </citation>
    <scope>NUCLEOTIDE SEQUENCE [LARGE SCALE GENOMIC DNA]</scope>
    <source>
        <strain evidence="3">Tucson 14024-0371.13</strain>
    </source>
</reference>
<dbReference type="GeneID" id="6505821"/>
<dbReference type="InParanoid" id="B3MVA2"/>
<evidence type="ECO:0000313" key="3">
    <source>
        <dbReference type="Proteomes" id="UP000007801"/>
    </source>
</evidence>
<dbReference type="KEGG" id="dan:6505821"/>
<keyword evidence="3" id="KW-1185">Reference proteome</keyword>
<accession>B3MVA2</accession>
<dbReference type="Gene3D" id="1.20.1170.10">
    <property type="match status" value="1"/>
</dbReference>
<dbReference type="GO" id="GO:0044179">
    <property type="term" value="P:hemolysis in another organism"/>
    <property type="evidence" value="ECO:0007669"/>
    <property type="project" value="InterPro"/>
</dbReference>
<dbReference type="InterPro" id="IPR027018">
    <property type="entry name" value="Hemolysin_E"/>
</dbReference>
<organism evidence="2 3">
    <name type="scientific">Drosophila ananassae</name>
    <name type="common">Fruit fly</name>
    <dbReference type="NCBI Taxonomy" id="7217"/>
    <lineage>
        <taxon>Eukaryota</taxon>
        <taxon>Metazoa</taxon>
        <taxon>Ecdysozoa</taxon>
        <taxon>Arthropoda</taxon>
        <taxon>Hexapoda</taxon>
        <taxon>Insecta</taxon>
        <taxon>Pterygota</taxon>
        <taxon>Neoptera</taxon>
        <taxon>Endopterygota</taxon>
        <taxon>Diptera</taxon>
        <taxon>Brachycera</taxon>
        <taxon>Muscomorpha</taxon>
        <taxon>Ephydroidea</taxon>
        <taxon>Drosophilidae</taxon>
        <taxon>Drosophila</taxon>
        <taxon>Sophophora</taxon>
    </lineage>
</organism>
<name>B3MVA2_DROAN</name>
<evidence type="ECO:0000256" key="1">
    <source>
        <dbReference type="SAM" id="SignalP"/>
    </source>
</evidence>
<dbReference type="Pfam" id="PF06109">
    <property type="entry name" value="HlyE"/>
    <property type="match status" value="1"/>
</dbReference>
<dbReference type="HOGENOM" id="CLU_057204_0_0_1"/>
<gene>
    <name evidence="2" type="primary">Dana\GF23175</name>
    <name evidence="2" type="synonym">dana_GLEANR_784</name>
    <name evidence="2" type="ORF">GF23175</name>
</gene>
<dbReference type="Proteomes" id="UP000007801">
    <property type="component" value="Unassembled WGS sequence"/>
</dbReference>
<feature type="signal peptide" evidence="1">
    <location>
        <begin position="1"/>
        <end position="22"/>
    </location>
</feature>
<dbReference type="OrthoDB" id="7870836at2759"/>
<evidence type="ECO:0000313" key="2">
    <source>
        <dbReference type="EMBL" id="EDV33167.2"/>
    </source>
</evidence>